<protein>
    <submittedName>
        <fullName evidence="11">Cadherin</fullName>
    </submittedName>
</protein>
<dbReference type="PROSITE" id="PS50268">
    <property type="entry name" value="CADHERIN_2"/>
    <property type="match status" value="10"/>
</dbReference>
<dbReference type="PRINTS" id="PR00205">
    <property type="entry name" value="CADHERIN"/>
</dbReference>
<feature type="domain" description="Cadherin" evidence="10">
    <location>
        <begin position="749"/>
        <end position="866"/>
    </location>
</feature>
<dbReference type="PROSITE" id="PS00232">
    <property type="entry name" value="CADHERIN_1"/>
    <property type="match status" value="1"/>
</dbReference>
<feature type="domain" description="Cadherin" evidence="10">
    <location>
        <begin position="502"/>
        <end position="603"/>
    </location>
</feature>
<keyword evidence="5 8" id="KW-1133">Transmembrane helix</keyword>
<evidence type="ECO:0000313" key="11">
    <source>
        <dbReference type="EMBL" id="AII16466.1"/>
    </source>
</evidence>
<dbReference type="SMART" id="SM00112">
    <property type="entry name" value="CA"/>
    <property type="match status" value="9"/>
</dbReference>
<dbReference type="InterPro" id="IPR002126">
    <property type="entry name" value="Cadherin-like_dom"/>
</dbReference>
<evidence type="ECO:0000256" key="2">
    <source>
        <dbReference type="ARBA" id="ARBA00022692"/>
    </source>
</evidence>
<dbReference type="PANTHER" id="PTHR24026">
    <property type="entry name" value="FAT ATYPICAL CADHERIN-RELATED"/>
    <property type="match status" value="1"/>
</dbReference>
<evidence type="ECO:0000256" key="8">
    <source>
        <dbReference type="SAM" id="Phobius"/>
    </source>
</evidence>
<evidence type="ECO:0000256" key="9">
    <source>
        <dbReference type="SAM" id="SignalP"/>
    </source>
</evidence>
<dbReference type="SUPFAM" id="SSF49313">
    <property type="entry name" value="Cadherin-like"/>
    <property type="match status" value="7"/>
</dbReference>
<evidence type="ECO:0000256" key="4">
    <source>
        <dbReference type="ARBA" id="ARBA00022837"/>
    </source>
</evidence>
<feature type="domain" description="Cadherin" evidence="10">
    <location>
        <begin position="136"/>
        <end position="244"/>
    </location>
</feature>
<sequence>MLSYIFLCLFLVENGEANWQNPPFNLTSEALDGKVTLTSSTSILLPENFVKDQPILSLFYNDTGEVVKIDGTCSTFLVEENTHLIYTKELNFEFGEVEYNCQLSIGGVSCSTPGACQSLSIKVQNVNDNSPEYNRTGFQYNINLQENLTNPQVLKLTANDLDDLGSLSFKIEGNHEPFALTEIGQDPKSAWLSVDGGLLDYEKQQFWSLTISVHDQIDDFGNQYKDEIQLFITVEDIGDNPPRWQKYPSVYQFNEGIALDTPLFEISAFDQDRGVQNRISYEIEKIIYEGEPLPQDFMFLKVDQSSGVVSVIMDVDREKFNESNYFEVSFYANEVNCTDGDALCRSEAATTSLQIQDIDDNAPYITAPIREITVRENGNLNELTGVVVIDEDFDYQFSSYTMQIKSSLPEAQEQILLFQNEGSQKTDVMFKIAPSPDNPLLDFEKRTHVEFELIVTGKFNNSIVASETFRVTIEDENDNGPTFEKEEYIIAFKESLSDLADDPANPGCKILTKSISASDLDASIEFGNLSLVYDISTRLSLKVDPKLGYISVPIDKNPFDFEISKKETITILVKDKNGTSGYRSGDALVHLQLIDVNDDPPSLSVINNENLFCIYENSSTSWPDFGPSCGVGYMEIEKLLLKGDDKDTNCELNLEIDWTESQAKKNNIVVPISQFNYSECFEMKAMTEKNSAEGQVILVDGCMDRELVDTIAMTIRLVDKNTEVGSDSDKVLVTIKVDDIDDNAPQFVNAVEWKFIIDETDANGNFAPTNLTQRILVEDADISQDFYFTLQGQEIADGLIQLVQASANSSEAILQVIRPIDREDPQIVAQNATLIYTLSVQDAGRNTNEIEISVLINDLNDCSPVFNETSYSVDIDEGTKNGTTILAISATDNDFSSDFNQVFYSMSSDVPFKVDKLTGEISVLLYEGQELDYDSSTQQYTFIVQARDSENIGRPNVVTTATVSLRDINDSPPIINSKDAEVIIYNDASGNLMTFEATDKDSGLNGEVIFSSNLSESALFSISEKGELKVEKPLTELNQTISIQLTATDKGSPPLKSELNVLVNIFDKNDKAPYFIYPSEGELIWIKEDASIGPLIDRNGKQVILVAKDDDSYENVFNRVEYRFGPGVGEDVKKLLSISQNSGQLLLKQPLTGLDSKNFDVVAFDNPTDSSNSNSATQRILLKITRDYAPEFNLSTSSLSFLENDGPLGDQVPVNDFPKATDRNNIEEGNDDDKICYYLYGGGDYFEGTQYFAVAREVNQLRQIKELDREAQNNYSLLVISSNNCEKIPPIEEVGEASKLKLAVNIDDINDTPPQFSFPVIFESISIDDYKDWKREVKAFDLDLDDKLVYSASEIVPSPDGVGISDLGVAEFLVTTVDDAKALVTAGFTVTESMKGYFTFNLTVEDAAQHVTSVPVKIVIINKENKITLTFDNPPATVDQKRDAIVDSFDSAFDGWKFNIDKIQEFSLKDDITIKTSVNCHFLWKDTFEPVKSSVAEAKYDEVFSNITLALSELQLILDQTNGFDTGNNGIINGDEDDVNMLGIVFIILSSILGVMFVFLIIAYVIRVRNLERKIRAANATATLSQEITSNQDNFKEAVPGTNLHSSGGANPIWNPDEEEPKVVKNKLYQTREVAYDSDSGSGDSVFIGVEDQDDFKGYQDRYDDETSITASDDSSVFNLYPNPKGQVNPLFDESTL</sequence>
<keyword evidence="3" id="KW-0677">Repeat</keyword>
<dbReference type="InterPro" id="IPR020894">
    <property type="entry name" value="Cadherin_CS"/>
</dbReference>
<feature type="domain" description="Cadherin" evidence="10">
    <location>
        <begin position="366"/>
        <end position="483"/>
    </location>
</feature>
<evidence type="ECO:0000256" key="1">
    <source>
        <dbReference type="ARBA" id="ARBA00004370"/>
    </source>
</evidence>
<reference evidence="11" key="1">
    <citation type="submission" date="2013-08" db="EMBL/GenBank/DDBJ databases">
        <title>Paracyclopina nana immune related genes.</title>
        <authorList>
            <person name="Kim B.-M."/>
            <person name="Rhee J.-S."/>
            <person name="Lee J.-S."/>
        </authorList>
    </citation>
    <scope>NUCLEOTIDE SEQUENCE</scope>
</reference>
<feature type="non-terminal residue" evidence="11">
    <location>
        <position position="1697"/>
    </location>
</feature>
<evidence type="ECO:0000259" key="10">
    <source>
        <dbReference type="PROSITE" id="PS50268"/>
    </source>
</evidence>
<feature type="domain" description="Cadherin" evidence="10">
    <location>
        <begin position="1220"/>
        <end position="1316"/>
    </location>
</feature>
<feature type="signal peptide" evidence="9">
    <location>
        <begin position="1"/>
        <end position="17"/>
    </location>
</feature>
<dbReference type="Gene3D" id="2.60.40.60">
    <property type="entry name" value="Cadherins"/>
    <property type="match status" value="10"/>
</dbReference>
<evidence type="ECO:0000256" key="3">
    <source>
        <dbReference type="ARBA" id="ARBA00022737"/>
    </source>
</evidence>
<dbReference type="PANTHER" id="PTHR24026:SF133">
    <property type="entry name" value="CADHERIN-RELATED FAMILY MEMBER 2"/>
    <property type="match status" value="1"/>
</dbReference>
<evidence type="ECO:0000256" key="5">
    <source>
        <dbReference type="ARBA" id="ARBA00022989"/>
    </source>
</evidence>
<proteinExistence type="evidence at transcript level"/>
<evidence type="ECO:0000256" key="7">
    <source>
        <dbReference type="PROSITE-ProRule" id="PRU00043"/>
    </source>
</evidence>
<organism evidence="11">
    <name type="scientific">Paracyclopina nana</name>
    <name type="common">Marine copepod</name>
    <dbReference type="NCBI Taxonomy" id="565004"/>
    <lineage>
        <taxon>Eukaryota</taxon>
        <taxon>Metazoa</taxon>
        <taxon>Ecdysozoa</taxon>
        <taxon>Arthropoda</taxon>
        <taxon>Crustacea</taxon>
        <taxon>Multicrustacea</taxon>
        <taxon>Hexanauplia</taxon>
        <taxon>Copepoda</taxon>
        <taxon>Cyclopoida</taxon>
        <taxon>Cyclopettidae</taxon>
        <taxon>Paracyclopina</taxon>
    </lineage>
</organism>
<evidence type="ECO:0000256" key="6">
    <source>
        <dbReference type="ARBA" id="ARBA00023136"/>
    </source>
</evidence>
<accession>A0A076FKM8</accession>
<dbReference type="EMBL" id="KF516562">
    <property type="protein sequence ID" value="AII16466.1"/>
    <property type="molecule type" value="mRNA"/>
</dbReference>
<comment type="subcellular location">
    <subcellularLocation>
        <location evidence="1">Membrane</location>
    </subcellularLocation>
</comment>
<dbReference type="GO" id="GO:0005886">
    <property type="term" value="C:plasma membrane"/>
    <property type="evidence" value="ECO:0007669"/>
    <property type="project" value="InterPro"/>
</dbReference>
<feature type="domain" description="Cadherin" evidence="10">
    <location>
        <begin position="645"/>
        <end position="747"/>
    </location>
</feature>
<keyword evidence="2 8" id="KW-0812">Transmembrane</keyword>
<keyword evidence="6 8" id="KW-0472">Membrane</keyword>
<dbReference type="GO" id="GO:0007156">
    <property type="term" value="P:homophilic cell adhesion via plasma membrane adhesion molecules"/>
    <property type="evidence" value="ECO:0007669"/>
    <property type="project" value="InterPro"/>
</dbReference>
<feature type="domain" description="Cadherin" evidence="10">
    <location>
        <begin position="992"/>
        <end position="1075"/>
    </location>
</feature>
<feature type="domain" description="Cadherin" evidence="10">
    <location>
        <begin position="245"/>
        <end position="365"/>
    </location>
</feature>
<feature type="domain" description="Cadherin" evidence="10">
    <location>
        <begin position="867"/>
        <end position="975"/>
    </location>
</feature>
<name>A0A076FKM8_PARNA</name>
<dbReference type="InterPro" id="IPR015919">
    <property type="entry name" value="Cadherin-like_sf"/>
</dbReference>
<dbReference type="Pfam" id="PF00028">
    <property type="entry name" value="Cadherin"/>
    <property type="match status" value="2"/>
</dbReference>
<dbReference type="GO" id="GO:0005509">
    <property type="term" value="F:calcium ion binding"/>
    <property type="evidence" value="ECO:0007669"/>
    <property type="project" value="UniProtKB-UniRule"/>
</dbReference>
<feature type="chain" id="PRO_5001712232" evidence="9">
    <location>
        <begin position="18"/>
        <end position="1697"/>
    </location>
</feature>
<feature type="domain" description="Cadherin" evidence="10">
    <location>
        <begin position="1086"/>
        <end position="1192"/>
    </location>
</feature>
<keyword evidence="4 7" id="KW-0106">Calcium</keyword>
<feature type="transmembrane region" description="Helical" evidence="8">
    <location>
        <begin position="1541"/>
        <end position="1566"/>
    </location>
</feature>
<dbReference type="CDD" id="cd11304">
    <property type="entry name" value="Cadherin_repeat"/>
    <property type="match status" value="5"/>
</dbReference>
<keyword evidence="9" id="KW-0732">Signal</keyword>